<dbReference type="Pfam" id="PF02731">
    <property type="entry name" value="SKIP_SNW"/>
    <property type="match status" value="1"/>
</dbReference>
<keyword evidence="3" id="KW-0507">mRNA processing</keyword>
<organism evidence="6 7">
    <name type="scientific">Maudiozyma exigua</name>
    <name type="common">Yeast</name>
    <name type="synonym">Kazachstania exigua</name>
    <dbReference type="NCBI Taxonomy" id="34358"/>
    <lineage>
        <taxon>Eukaryota</taxon>
        <taxon>Fungi</taxon>
        <taxon>Dikarya</taxon>
        <taxon>Ascomycota</taxon>
        <taxon>Saccharomycotina</taxon>
        <taxon>Saccharomycetes</taxon>
        <taxon>Saccharomycetales</taxon>
        <taxon>Saccharomycetaceae</taxon>
        <taxon>Maudiozyma</taxon>
    </lineage>
</organism>
<evidence type="ECO:0000313" key="6">
    <source>
        <dbReference type="EMBL" id="KAG0668057.1"/>
    </source>
</evidence>
<keyword evidence="7" id="KW-1185">Reference proteome</keyword>
<gene>
    <name evidence="6" type="primary">PRP45</name>
    <name evidence="6" type="ORF">C6P45_005108</name>
</gene>
<feature type="compositionally biased region" description="Basic and acidic residues" evidence="4">
    <location>
        <begin position="259"/>
        <end position="277"/>
    </location>
</feature>
<dbReference type="OrthoDB" id="666364at2759"/>
<comment type="similarity">
    <text evidence="1 3">Belongs to the SNW family.</text>
</comment>
<reference evidence="6 7" key="1">
    <citation type="submission" date="2020-11" db="EMBL/GenBank/DDBJ databases">
        <title>Kefir isolates.</title>
        <authorList>
            <person name="Marcisauskas S."/>
            <person name="Kim Y."/>
            <person name="Blasche S."/>
        </authorList>
    </citation>
    <scope>NUCLEOTIDE SEQUENCE [LARGE SCALE GENOMIC DNA]</scope>
    <source>
        <strain evidence="6 7">OG2</strain>
    </source>
</reference>
<keyword evidence="3" id="KW-0747">Spliceosome</keyword>
<feature type="region of interest" description="Disordered" evidence="4">
    <location>
        <begin position="139"/>
        <end position="167"/>
    </location>
</feature>
<evidence type="ECO:0000259" key="5">
    <source>
        <dbReference type="Pfam" id="PF02731"/>
    </source>
</evidence>
<comment type="subunit">
    <text evidence="3">Associated with the spliceosome.</text>
</comment>
<dbReference type="PANTHER" id="PTHR12096">
    <property type="entry name" value="NUCLEAR PROTEIN SKIP-RELATED"/>
    <property type="match status" value="1"/>
</dbReference>
<protein>
    <recommendedName>
        <fullName evidence="2 3">Pre-mRNA-processing protein 45</fullName>
    </recommendedName>
</protein>
<comment type="caution">
    <text evidence="6">The sequence shown here is derived from an EMBL/GenBank/DDBJ whole genome shotgun (WGS) entry which is preliminary data.</text>
</comment>
<evidence type="ECO:0000256" key="3">
    <source>
        <dbReference type="RuleBase" id="RU367140"/>
    </source>
</evidence>
<dbReference type="GO" id="GO:0005681">
    <property type="term" value="C:spliceosomal complex"/>
    <property type="evidence" value="ECO:0007669"/>
    <property type="project" value="UniProtKB-UniRule"/>
</dbReference>
<dbReference type="GO" id="GO:0000398">
    <property type="term" value="P:mRNA splicing, via spliceosome"/>
    <property type="evidence" value="ECO:0007669"/>
    <property type="project" value="InterPro"/>
</dbReference>
<evidence type="ECO:0000256" key="4">
    <source>
        <dbReference type="SAM" id="MobiDB-lite"/>
    </source>
</evidence>
<feature type="compositionally biased region" description="Polar residues" evidence="4">
    <location>
        <begin position="278"/>
        <end position="291"/>
    </location>
</feature>
<dbReference type="InterPro" id="IPR017862">
    <property type="entry name" value="SKI-int_prot_SKIP"/>
</dbReference>
<dbReference type="InterPro" id="IPR004015">
    <property type="entry name" value="SKI-int_prot_SKIP_SNW-dom"/>
</dbReference>
<accession>A0A9P6W9C3</accession>
<evidence type="ECO:0000313" key="7">
    <source>
        <dbReference type="Proteomes" id="UP000750334"/>
    </source>
</evidence>
<keyword evidence="3" id="KW-0539">Nucleus</keyword>
<proteinExistence type="inferred from homology"/>
<feature type="domain" description="SKI-interacting protein SKIP SNW" evidence="5">
    <location>
        <begin position="109"/>
        <end position="257"/>
    </location>
</feature>
<comment type="function">
    <text evidence="3">Involved in pre-mRNA splicing.</text>
</comment>
<dbReference type="Proteomes" id="UP000750334">
    <property type="component" value="Unassembled WGS sequence"/>
</dbReference>
<dbReference type="EMBL" id="PUHR01000081">
    <property type="protein sequence ID" value="KAG0668057.1"/>
    <property type="molecule type" value="Genomic_DNA"/>
</dbReference>
<keyword evidence="3" id="KW-0508">mRNA splicing</keyword>
<sequence>MFSSQLPPPKYSKGDDSLKNEKELIKAKILLQKKNGSDDNRETISDELDSIHRQIASNVKFEDFIPLRQRNFNIEIPLPSLESIQETQSRTLHFLSKLQNRTETPRDTVTKIGNREIRMSTPVQDPLQLSRFKRTGKIYTPNLDQNETPTTILHDSSSGKSSKISAEEREKWKIPTLVSQWKNPNGYTVARVIGNGEGSEIKEINSGFSDLSEALEKADHDAKIRLQEKHELKRLAYEREVEAKETKLKQLAENRRKRIEERGVSRKEPLRVEKAESKASTNTSTKGNSGNKILINKLRDIAKREGRDISEKVILGAAEATRTPAVNYDSRLYMKGAASSARRHEEQLYDNPLFVQQSIDSSIYRTDYNKLDDQIESENGSTDVMSKVRKETGTVNRGPIEFTKAVKKEDKD</sequence>
<feature type="compositionally biased region" description="Polar residues" evidence="4">
    <location>
        <begin position="142"/>
        <end position="155"/>
    </location>
</feature>
<feature type="region of interest" description="Disordered" evidence="4">
    <location>
        <begin position="259"/>
        <end position="291"/>
    </location>
</feature>
<comment type="subcellular location">
    <subcellularLocation>
        <location evidence="3">Nucleus</location>
    </subcellularLocation>
</comment>
<name>A0A9P6W9C3_MAUEX</name>
<evidence type="ECO:0000256" key="2">
    <source>
        <dbReference type="ARBA" id="ARBA00022160"/>
    </source>
</evidence>
<dbReference type="AlphaFoldDB" id="A0A9P6W9C3"/>
<evidence type="ECO:0000256" key="1">
    <source>
        <dbReference type="ARBA" id="ARBA00010197"/>
    </source>
</evidence>